<feature type="domain" description="Restriction endonuclease type IV Mrr" evidence="1">
    <location>
        <begin position="136"/>
        <end position="251"/>
    </location>
</feature>
<keyword evidence="2" id="KW-0255">Endonuclease</keyword>
<dbReference type="Pfam" id="PF04471">
    <property type="entry name" value="Mrr_cat"/>
    <property type="match status" value="1"/>
</dbReference>
<dbReference type="InterPro" id="IPR011856">
    <property type="entry name" value="tRNA_endonuc-like_dom_sf"/>
</dbReference>
<dbReference type="RefSeq" id="WP_192374181.1">
    <property type="nucleotide sequence ID" value="NZ_CAJHIV010000001.1"/>
</dbReference>
<evidence type="ECO:0000313" key="2">
    <source>
        <dbReference type="EMBL" id="MBD9355845.1"/>
    </source>
</evidence>
<dbReference type="InterPro" id="IPR007560">
    <property type="entry name" value="Restrct_endonuc_IV_Mrr"/>
</dbReference>
<keyword evidence="3" id="KW-1185">Reference proteome</keyword>
<accession>A0ABR9CYP6</accession>
<keyword evidence="2" id="KW-0378">Hydrolase</keyword>
<organism evidence="2 3">
    <name type="scientific">Methylomonas albis</name>
    <dbReference type="NCBI Taxonomy" id="1854563"/>
    <lineage>
        <taxon>Bacteria</taxon>
        <taxon>Pseudomonadati</taxon>
        <taxon>Pseudomonadota</taxon>
        <taxon>Gammaproteobacteria</taxon>
        <taxon>Methylococcales</taxon>
        <taxon>Methylococcaceae</taxon>
        <taxon>Methylomonas</taxon>
    </lineage>
</organism>
<comment type="caution">
    <text evidence="2">The sequence shown here is derived from an EMBL/GenBank/DDBJ whole genome shotgun (WGS) entry which is preliminary data.</text>
</comment>
<name>A0ABR9CYP6_9GAMM</name>
<dbReference type="GO" id="GO:0004519">
    <property type="term" value="F:endonuclease activity"/>
    <property type="evidence" value="ECO:0007669"/>
    <property type="project" value="UniProtKB-KW"/>
</dbReference>
<evidence type="ECO:0000313" key="3">
    <source>
        <dbReference type="Proteomes" id="UP000652176"/>
    </source>
</evidence>
<dbReference type="Gene3D" id="3.40.1350.10">
    <property type="match status" value="1"/>
</dbReference>
<dbReference type="PANTHER" id="PTHR30015">
    <property type="entry name" value="MRR RESTRICTION SYSTEM PROTEIN"/>
    <property type="match status" value="1"/>
</dbReference>
<protein>
    <submittedName>
        <fullName evidence="2">Restriction endonuclease</fullName>
    </submittedName>
</protein>
<dbReference type="EMBL" id="JACXSS010000001">
    <property type="protein sequence ID" value="MBD9355845.1"/>
    <property type="molecule type" value="Genomic_DNA"/>
</dbReference>
<dbReference type="Proteomes" id="UP000652176">
    <property type="component" value="Unassembled WGS sequence"/>
</dbReference>
<dbReference type="SUPFAM" id="SSF52980">
    <property type="entry name" value="Restriction endonuclease-like"/>
    <property type="match status" value="1"/>
</dbReference>
<keyword evidence="2" id="KW-0540">Nuclease</keyword>
<dbReference type="InterPro" id="IPR011335">
    <property type="entry name" value="Restrct_endonuc-II-like"/>
</dbReference>
<proteinExistence type="predicted"/>
<dbReference type="InterPro" id="IPR052906">
    <property type="entry name" value="Type_IV_Methyl-Rstrct_Enzyme"/>
</dbReference>
<gene>
    <name evidence="2" type="ORF">IE877_08100</name>
</gene>
<dbReference type="PANTHER" id="PTHR30015:SF7">
    <property type="entry name" value="TYPE IV METHYL-DIRECTED RESTRICTION ENZYME ECOKMRR"/>
    <property type="match status" value="1"/>
</dbReference>
<evidence type="ECO:0000259" key="1">
    <source>
        <dbReference type="Pfam" id="PF04471"/>
    </source>
</evidence>
<sequence length="256" mass="29167">MIEPIKHFSYESGRKCSAAECTRLADYEVYLYDYYPFQNEEFFEQDYTCPFLCTEHMEQNEQEAIGERKPRGFVSYPFSKRSFAQGYTTYAPLSDVYPLLYSVGTGAADPGLVRSVAEVNDELIRHLAKHPELLYDLHPRRFEELVAELLRAQGFEPTLTPRTRDGGRDILAARSDALGSLLYLVECKRYAPKNKVGVEVVRAIHGVTNSERATKGVIVTTSFFTKNAIDFATPLKYGIGLHDFETLKSWLASYRN</sequence>
<reference evidence="2 3" key="1">
    <citation type="submission" date="2020-09" db="EMBL/GenBank/DDBJ databases">
        <title>Methylomonas albis sp. nov. and Methylomonas fluvii sp. nov.: Two cold-adapted methanotrophs from the River Elbe and an amended description of Methylovulum psychrotolerans strain Eb1.</title>
        <authorList>
            <person name="Bussmann I.K."/>
            <person name="Klings K.-W."/>
            <person name="Warnstedt J."/>
            <person name="Hoppert M."/>
            <person name="Saborowski A."/>
            <person name="Horn F."/>
            <person name="Liebner S."/>
        </authorList>
    </citation>
    <scope>NUCLEOTIDE SEQUENCE [LARGE SCALE GENOMIC DNA]</scope>
    <source>
        <strain evidence="2 3">EbA</strain>
    </source>
</reference>